<evidence type="ECO:0000256" key="5">
    <source>
        <dbReference type="ARBA" id="ARBA00023034"/>
    </source>
</evidence>
<evidence type="ECO:0000256" key="2">
    <source>
        <dbReference type="ARBA" id="ARBA00022679"/>
    </source>
</evidence>
<accession>A0ABT5YMF6</accession>
<evidence type="ECO:0000256" key="7">
    <source>
        <dbReference type="ARBA" id="ARBA00023180"/>
    </source>
</evidence>
<dbReference type="Pfam" id="PF03567">
    <property type="entry name" value="Sulfotransfer_2"/>
    <property type="match status" value="1"/>
</dbReference>
<evidence type="ECO:0000313" key="9">
    <source>
        <dbReference type="Proteomes" id="UP001215503"/>
    </source>
</evidence>
<evidence type="ECO:0000313" key="8">
    <source>
        <dbReference type="EMBL" id="MDF2096148.1"/>
    </source>
</evidence>
<comment type="caution">
    <text evidence="8">The sequence shown here is derived from an EMBL/GenBank/DDBJ whole genome shotgun (WGS) entry which is preliminary data.</text>
</comment>
<evidence type="ECO:0000256" key="4">
    <source>
        <dbReference type="ARBA" id="ARBA00022989"/>
    </source>
</evidence>
<dbReference type="EMBL" id="JARHUD010000005">
    <property type="protein sequence ID" value="MDF2096148.1"/>
    <property type="molecule type" value="Genomic_DNA"/>
</dbReference>
<evidence type="ECO:0000256" key="3">
    <source>
        <dbReference type="ARBA" id="ARBA00022692"/>
    </source>
</evidence>
<evidence type="ECO:0000256" key="1">
    <source>
        <dbReference type="ARBA" id="ARBA00004323"/>
    </source>
</evidence>
<dbReference type="InterPro" id="IPR018011">
    <property type="entry name" value="Carb_sulfotrans_8-10"/>
</dbReference>
<keyword evidence="3" id="KW-0812">Transmembrane</keyword>
<keyword evidence="5" id="KW-0333">Golgi apparatus</keyword>
<dbReference type="InterPro" id="IPR005331">
    <property type="entry name" value="Sulfotransferase"/>
</dbReference>
<reference evidence="8 9" key="1">
    <citation type="submission" date="2023-03" db="EMBL/GenBank/DDBJ databases">
        <title>Fodinicurvata sp. CAU 1616 isolated from sea sendiment.</title>
        <authorList>
            <person name="Kim W."/>
        </authorList>
    </citation>
    <scope>NUCLEOTIDE SEQUENCE [LARGE SCALE GENOMIC DNA]</scope>
    <source>
        <strain evidence="8 9">CAU 1616</strain>
    </source>
</reference>
<gene>
    <name evidence="8" type="ORF">P2G67_09195</name>
</gene>
<keyword evidence="7" id="KW-0325">Glycoprotein</keyword>
<protein>
    <submittedName>
        <fullName evidence="8">Sulfotransferase family 2 domain-containing protein</fullName>
    </submittedName>
</protein>
<name>A0ABT5YMF6_9PROT</name>
<dbReference type="RefSeq" id="WP_275822286.1">
    <property type="nucleotide sequence ID" value="NZ_JARHUD010000005.1"/>
</dbReference>
<keyword evidence="2" id="KW-0808">Transferase</keyword>
<dbReference type="PANTHER" id="PTHR12137">
    <property type="entry name" value="CARBOHYDRATE SULFOTRANSFERASE"/>
    <property type="match status" value="1"/>
</dbReference>
<keyword evidence="9" id="KW-1185">Reference proteome</keyword>
<organism evidence="8 9">
    <name type="scientific">Aquibaculum arenosum</name>
    <dbReference type="NCBI Taxonomy" id="3032591"/>
    <lineage>
        <taxon>Bacteria</taxon>
        <taxon>Pseudomonadati</taxon>
        <taxon>Pseudomonadota</taxon>
        <taxon>Alphaproteobacteria</taxon>
        <taxon>Rhodospirillales</taxon>
        <taxon>Rhodovibrionaceae</taxon>
        <taxon>Aquibaculum</taxon>
    </lineage>
</organism>
<comment type="subcellular location">
    <subcellularLocation>
        <location evidence="1">Golgi apparatus membrane</location>
        <topology evidence="1">Single-pass type II membrane protein</topology>
    </subcellularLocation>
</comment>
<evidence type="ECO:0000256" key="6">
    <source>
        <dbReference type="ARBA" id="ARBA00023136"/>
    </source>
</evidence>
<keyword evidence="6" id="KW-0472">Membrane</keyword>
<sequence>MRIVDIEKGFREVLGREPDPDAAAFYAQKSLTYTEFCDVLRKSREFKNKQHVADPHLVGPVHNNKFTSWPFPQLFVATNIKVLYVPIAKNACSSLKRLMVSLSDIPDKDRIATKGDIHTQTDKHNTGIQLKDLPQVEAENSLQSNIYFRFAVLRDPSSRLLSAYWEKFVINRLDPDNLNHTLPVIEQIYRSKEQRGPDPDRGVTFGEFIHFILGSDPHDLDPHWCPQSEYVKNINITEFYNVTNLSPLYHKLERVSKKSIPDVKRNVTNSGRGLSVSGASTMRPKELLQLGDIDLPSFYQESFYERVRHYYREDYRLFSLCN</sequence>
<keyword evidence="4" id="KW-1133">Transmembrane helix</keyword>
<dbReference type="PANTHER" id="PTHR12137:SF54">
    <property type="entry name" value="CARBOHYDRATE SULFOTRANSFERASE"/>
    <property type="match status" value="1"/>
</dbReference>
<dbReference type="Proteomes" id="UP001215503">
    <property type="component" value="Unassembled WGS sequence"/>
</dbReference>
<proteinExistence type="predicted"/>